<feature type="region of interest" description="Disordered" evidence="1">
    <location>
        <begin position="643"/>
        <end position="699"/>
    </location>
</feature>
<feature type="region of interest" description="Disordered" evidence="1">
    <location>
        <begin position="306"/>
        <end position="363"/>
    </location>
</feature>
<comment type="caution">
    <text evidence="2">The sequence shown here is derived from an EMBL/GenBank/DDBJ whole genome shotgun (WGS) entry which is preliminary data.</text>
</comment>
<keyword evidence="3" id="KW-1185">Reference proteome</keyword>
<organism evidence="2 3">
    <name type="scientific">Metarhizium album (strain ARSEF 1941)</name>
    <dbReference type="NCBI Taxonomy" id="1081103"/>
    <lineage>
        <taxon>Eukaryota</taxon>
        <taxon>Fungi</taxon>
        <taxon>Dikarya</taxon>
        <taxon>Ascomycota</taxon>
        <taxon>Pezizomycotina</taxon>
        <taxon>Sordariomycetes</taxon>
        <taxon>Hypocreomycetidae</taxon>
        <taxon>Hypocreales</taxon>
        <taxon>Clavicipitaceae</taxon>
        <taxon>Metarhizium</taxon>
    </lineage>
</organism>
<evidence type="ECO:0000256" key="1">
    <source>
        <dbReference type="SAM" id="MobiDB-lite"/>
    </source>
</evidence>
<dbReference type="HOGENOM" id="CLU_358649_0_0_1"/>
<dbReference type="Proteomes" id="UP000030816">
    <property type="component" value="Unassembled WGS sequence"/>
</dbReference>
<dbReference type="OrthoDB" id="4939310at2759"/>
<sequence length="781" mass="85573">MAGNTPYQRSYASSSSPGSVRTRLGANTPAISRRQLPYNQYSYSAPRSQGYQGLPRQMMQTGPREPRGPSPTLPRYGQPPFAQYPPTSNYVRKGIQSVSYGRAVQSDGEPTQQRPSKMINRREFHPDLRRRRKNPVPAESLDTGPEPSAAPVGTSGQIPKTVGPAHRNTGKQKVDAGARRPVTLESESTVASQHISTGDEDDDSLSDAPATGLSAAVKEGVEKAFVKGLLEGQGAVFSGIEKELRRSCTIFGINVALPQNKTLEKVIKSVQDDLRELFDRSGAEVANHPGVKYTRQWLERRIQEARASSHEEQDIRSDRISASSQERDEAIASRASEVIDGNEAEAQTPRGSGVPRSGRRSKGKSLDYTILGVHGEYSHEGKKCLSYDCSDGHRRIISPTMVEERTRQARAAPPHAVPVPAPGTPSHTAKLTPKRKYSPEGGNIADLKKKKAAHAPEQTNPNSAAHANAALLFGSTKSKMQQPVQRIQTTVTGSDGKDSRSRDEADEYFDWERYESNRNSAAKQAASPADLEQCVARESMEKSPASMEEGVPDYESKRIKELLRLDKTMPMSVMKEFMHPRAGSKYSAVREAVRRGDHGDQSHLLFQQDCLETAKQEYEMHANEGVESVKQNQSVANAVPHYNRIQTHEDEGPSAAERRGAPEERPAAEEQQAEQEKQAGGDKRKGTAGEEDTAGGMVPSGCQNSVAAFIGCDNSLVGESPSWIGKEFPDLLDSYPDVYGGGQDIADYTNPDMTKTQPLFTDMMADLAWDNGELYSQLDRK</sequence>
<dbReference type="AlphaFoldDB" id="A0A0B2WUQ9"/>
<dbReference type="EMBL" id="AZHE01000009">
    <property type="protein sequence ID" value="KHN97803.1"/>
    <property type="molecule type" value="Genomic_DNA"/>
</dbReference>
<gene>
    <name evidence="2" type="ORF">MAM_04192</name>
</gene>
<evidence type="ECO:0000313" key="2">
    <source>
        <dbReference type="EMBL" id="KHN97803.1"/>
    </source>
</evidence>
<feature type="region of interest" description="Disordered" evidence="1">
    <location>
        <begin position="1"/>
        <end position="209"/>
    </location>
</feature>
<feature type="compositionally biased region" description="Basic and acidic residues" evidence="1">
    <location>
        <begin position="306"/>
        <end position="331"/>
    </location>
</feature>
<feature type="compositionally biased region" description="Polar residues" evidence="1">
    <location>
        <begin position="475"/>
        <end position="493"/>
    </location>
</feature>
<proteinExistence type="predicted"/>
<reference evidence="2 3" key="1">
    <citation type="journal article" date="2014" name="Proc. Natl. Acad. Sci. U.S.A.">
        <title>Trajectory and genomic determinants of fungal-pathogen speciation and host adaptation.</title>
        <authorList>
            <person name="Hu X."/>
            <person name="Xiao G."/>
            <person name="Zheng P."/>
            <person name="Shang Y."/>
            <person name="Su Y."/>
            <person name="Zhang X."/>
            <person name="Liu X."/>
            <person name="Zhan S."/>
            <person name="St Leger R.J."/>
            <person name="Wang C."/>
        </authorList>
    </citation>
    <scope>NUCLEOTIDE SEQUENCE [LARGE SCALE GENOMIC DNA]</scope>
    <source>
        <strain evidence="2 3">ARSEF 1941</strain>
    </source>
</reference>
<dbReference type="RefSeq" id="XP_040678869.1">
    <property type="nucleotide sequence ID" value="XM_040822990.1"/>
</dbReference>
<feature type="compositionally biased region" description="Basic and acidic residues" evidence="1">
    <location>
        <begin position="646"/>
        <end position="688"/>
    </location>
</feature>
<dbReference type="GeneID" id="63738647"/>
<feature type="compositionally biased region" description="Polar residues" evidence="1">
    <location>
        <begin position="37"/>
        <end position="51"/>
    </location>
</feature>
<accession>A0A0B2WUQ9</accession>
<feature type="region of interest" description="Disordered" evidence="1">
    <location>
        <begin position="475"/>
        <end position="504"/>
    </location>
</feature>
<name>A0A0B2WUQ9_METAS</name>
<evidence type="ECO:0000313" key="3">
    <source>
        <dbReference type="Proteomes" id="UP000030816"/>
    </source>
</evidence>
<feature type="compositionally biased region" description="Polar residues" evidence="1">
    <location>
        <begin position="1"/>
        <end position="19"/>
    </location>
</feature>
<protein>
    <submittedName>
        <fullName evidence="2">Uncharacterized protein</fullName>
    </submittedName>
</protein>
<feature type="compositionally biased region" description="Polar residues" evidence="1">
    <location>
        <begin position="185"/>
        <end position="196"/>
    </location>
</feature>
<feature type="region of interest" description="Disordered" evidence="1">
    <location>
        <begin position="406"/>
        <end position="443"/>
    </location>
</feature>